<dbReference type="PANTHER" id="PTHR43080">
    <property type="entry name" value="CBS DOMAIN-CONTAINING PROTEIN CBSX3, MITOCHONDRIAL"/>
    <property type="match status" value="1"/>
</dbReference>
<keyword evidence="5" id="KW-1185">Reference proteome</keyword>
<gene>
    <name evidence="4" type="ORF">GXN76_10695</name>
</gene>
<dbReference type="SUPFAM" id="SSF54631">
    <property type="entry name" value="CBS-domain pair"/>
    <property type="match status" value="1"/>
</dbReference>
<evidence type="ECO:0000256" key="2">
    <source>
        <dbReference type="PROSITE-ProRule" id="PRU00703"/>
    </source>
</evidence>
<dbReference type="AlphaFoldDB" id="A0A7D4BKG6"/>
<organism evidence="4 5">
    <name type="scientific">Kroppenstedtia pulmonis</name>
    <dbReference type="NCBI Taxonomy" id="1380685"/>
    <lineage>
        <taxon>Bacteria</taxon>
        <taxon>Bacillati</taxon>
        <taxon>Bacillota</taxon>
        <taxon>Bacilli</taxon>
        <taxon>Bacillales</taxon>
        <taxon>Thermoactinomycetaceae</taxon>
        <taxon>Kroppenstedtia</taxon>
    </lineage>
</organism>
<evidence type="ECO:0000313" key="4">
    <source>
        <dbReference type="EMBL" id="QKG84890.1"/>
    </source>
</evidence>
<evidence type="ECO:0000259" key="3">
    <source>
        <dbReference type="PROSITE" id="PS51371"/>
    </source>
</evidence>
<proteinExistence type="predicted"/>
<dbReference type="EMBL" id="CP048104">
    <property type="protein sequence ID" value="QKG84890.1"/>
    <property type="molecule type" value="Genomic_DNA"/>
</dbReference>
<reference evidence="4 5" key="1">
    <citation type="submission" date="2020-01" db="EMBL/GenBank/DDBJ databases">
        <authorList>
            <person name="Gulvik C.A."/>
            <person name="Batra D.G."/>
        </authorList>
    </citation>
    <scope>NUCLEOTIDE SEQUENCE [LARGE SCALE GENOMIC DNA]</scope>
    <source>
        <strain evidence="4 5">W9323</strain>
    </source>
</reference>
<dbReference type="Pfam" id="PF00571">
    <property type="entry name" value="CBS"/>
    <property type="match status" value="1"/>
</dbReference>
<dbReference type="CDD" id="cd02205">
    <property type="entry name" value="CBS_pair_SF"/>
    <property type="match status" value="1"/>
</dbReference>
<dbReference type="PROSITE" id="PS51371">
    <property type="entry name" value="CBS"/>
    <property type="match status" value="1"/>
</dbReference>
<dbReference type="Proteomes" id="UP000503088">
    <property type="component" value="Chromosome"/>
</dbReference>
<dbReference type="InterPro" id="IPR046342">
    <property type="entry name" value="CBS_dom_sf"/>
</dbReference>
<dbReference type="PANTHER" id="PTHR43080:SF2">
    <property type="entry name" value="CBS DOMAIN-CONTAINING PROTEIN"/>
    <property type="match status" value="1"/>
</dbReference>
<evidence type="ECO:0000313" key="5">
    <source>
        <dbReference type="Proteomes" id="UP000503088"/>
    </source>
</evidence>
<keyword evidence="1 2" id="KW-0129">CBS domain</keyword>
<dbReference type="InterPro" id="IPR000644">
    <property type="entry name" value="CBS_dom"/>
</dbReference>
<accession>A0A7D4BKG6</accession>
<dbReference type="KEGG" id="kpul:GXN76_10695"/>
<dbReference type="InterPro" id="IPR051257">
    <property type="entry name" value="Diverse_CBS-Domain"/>
</dbReference>
<dbReference type="SMART" id="SM00116">
    <property type="entry name" value="CBS"/>
    <property type="match status" value="1"/>
</dbReference>
<sequence length="219" mass="24682">MFIKNCLTPKDDIVTVTPDTPLGQALDMLDRKQLHSLPVVDENGSFIGITGYSFIFKKLLEQYGHNMNNDWIGQKVEDTVHEMTPIRIDGDFEETFPVIVRYPFVPVVDEDDTTFLGIVKISDIETVITSTYGHNLPGVRFVMAIIPDVPHQLEQILDSVKSFDVNIISVVTFDAGDSGARRILLKISPTEYTAEIQEYLESKGFRVLSMKVLPPFETD</sequence>
<protein>
    <submittedName>
        <fullName evidence="4">CBS domain-containing protein</fullName>
    </submittedName>
</protein>
<dbReference type="RefSeq" id="WP_173223023.1">
    <property type="nucleotide sequence ID" value="NZ_CP048104.1"/>
</dbReference>
<name>A0A7D4BKG6_9BACL</name>
<dbReference type="Gene3D" id="3.10.580.10">
    <property type="entry name" value="CBS-domain"/>
    <property type="match status" value="1"/>
</dbReference>
<evidence type="ECO:0000256" key="1">
    <source>
        <dbReference type="ARBA" id="ARBA00023122"/>
    </source>
</evidence>
<feature type="domain" description="CBS" evidence="3">
    <location>
        <begin position="7"/>
        <end position="67"/>
    </location>
</feature>